<evidence type="ECO:0000313" key="3">
    <source>
        <dbReference type="WBParaSite" id="SSLN_0002073101-mRNA-1"/>
    </source>
</evidence>
<dbReference type="EMBL" id="UYSU01051208">
    <property type="protein sequence ID" value="VDM06374.1"/>
    <property type="molecule type" value="Genomic_DNA"/>
</dbReference>
<dbReference type="InterPro" id="IPR036691">
    <property type="entry name" value="Endo/exonu/phosph_ase_sf"/>
</dbReference>
<protein>
    <submittedName>
        <fullName evidence="3">Endo/exonuclease/phosphatase domain-containing protein</fullName>
    </submittedName>
</protein>
<sequence length="99" mass="10431">MLGLTPSAAGHGSQIAKYVVLKLQQTTIPPSSSPSPYPPGCSDQFTTIISTSTPPITSSDVVKDTFYEDLHTLLATVSKVDKFIVLGDFNAHVGTDHAA</sequence>
<dbReference type="Gene3D" id="3.60.10.10">
    <property type="entry name" value="Endonuclease/exonuclease/phosphatase"/>
    <property type="match status" value="1"/>
</dbReference>
<dbReference type="Proteomes" id="UP000275846">
    <property type="component" value="Unassembled WGS sequence"/>
</dbReference>
<dbReference type="WBParaSite" id="SSLN_0002073101-mRNA-1">
    <property type="protein sequence ID" value="SSLN_0002073101-mRNA-1"/>
    <property type="gene ID" value="SSLN_0002073101"/>
</dbReference>
<organism evidence="3">
    <name type="scientific">Schistocephalus solidus</name>
    <name type="common">Tapeworm</name>
    <dbReference type="NCBI Taxonomy" id="70667"/>
    <lineage>
        <taxon>Eukaryota</taxon>
        <taxon>Metazoa</taxon>
        <taxon>Spiralia</taxon>
        <taxon>Lophotrochozoa</taxon>
        <taxon>Platyhelminthes</taxon>
        <taxon>Cestoda</taxon>
        <taxon>Eucestoda</taxon>
        <taxon>Diphyllobothriidea</taxon>
        <taxon>Diphyllobothriidae</taxon>
        <taxon>Schistocephalus</taxon>
    </lineage>
</organism>
<reference evidence="1 2" key="2">
    <citation type="submission" date="2018-11" db="EMBL/GenBank/DDBJ databases">
        <authorList>
            <consortium name="Pathogen Informatics"/>
        </authorList>
    </citation>
    <scope>NUCLEOTIDE SEQUENCE [LARGE SCALE GENOMIC DNA]</scope>
    <source>
        <strain evidence="1 2">NST_G2</strain>
    </source>
</reference>
<evidence type="ECO:0000313" key="2">
    <source>
        <dbReference type="Proteomes" id="UP000275846"/>
    </source>
</evidence>
<reference evidence="3" key="1">
    <citation type="submission" date="2016-06" db="UniProtKB">
        <authorList>
            <consortium name="WormBaseParasite"/>
        </authorList>
    </citation>
    <scope>IDENTIFICATION</scope>
</reference>
<accession>A0A183TU41</accession>
<dbReference type="OrthoDB" id="10030815at2759"/>
<name>A0A183TU41_SCHSO</name>
<gene>
    <name evidence="1" type="ORF">SSLN_LOCUS19988</name>
</gene>
<proteinExistence type="predicted"/>
<evidence type="ECO:0000313" key="1">
    <source>
        <dbReference type="EMBL" id="VDM06374.1"/>
    </source>
</evidence>
<keyword evidence="2" id="KW-1185">Reference proteome</keyword>
<dbReference type="AlphaFoldDB" id="A0A183TU41"/>